<dbReference type="Gene3D" id="2.60.40.2030">
    <property type="match status" value="1"/>
</dbReference>
<reference evidence="3 4" key="1">
    <citation type="submission" date="2020-07" db="EMBL/GenBank/DDBJ databases">
        <title>Bradyrhizobium diversity isolated from nodules of indigenous legumes of Western Australia.</title>
        <authorList>
            <person name="Klepa M.S."/>
        </authorList>
    </citation>
    <scope>NUCLEOTIDE SEQUENCE [LARGE SCALE GENOMIC DNA]</scope>
    <source>
        <strain evidence="3 4">CNPSo 4019</strain>
    </source>
</reference>
<proteinExistence type="predicted"/>
<feature type="region of interest" description="Disordered" evidence="1">
    <location>
        <begin position="2685"/>
        <end position="2724"/>
    </location>
</feature>
<dbReference type="InterPro" id="IPR006179">
    <property type="entry name" value="5_nucleotidase/apyrase"/>
</dbReference>
<dbReference type="CDD" id="cd04486">
    <property type="entry name" value="YhcR_OBF_like"/>
    <property type="match status" value="1"/>
</dbReference>
<keyword evidence="4" id="KW-1185">Reference proteome</keyword>
<dbReference type="InterPro" id="IPR008334">
    <property type="entry name" value="5'-Nucleotdase_C"/>
</dbReference>
<comment type="caution">
    <text evidence="3">The sequence shown here is derived from an EMBL/GenBank/DDBJ whole genome shotgun (WGS) entry which is preliminary data.</text>
</comment>
<dbReference type="SUPFAM" id="SSF55816">
    <property type="entry name" value="5'-nucleotidase (syn. UDP-sugar hydrolase), C-terminal domain"/>
    <property type="match status" value="1"/>
</dbReference>
<dbReference type="Pfam" id="PF02872">
    <property type="entry name" value="5_nucleotid_C"/>
    <property type="match status" value="1"/>
</dbReference>
<feature type="region of interest" description="Disordered" evidence="1">
    <location>
        <begin position="1677"/>
        <end position="1757"/>
    </location>
</feature>
<evidence type="ECO:0000313" key="3">
    <source>
        <dbReference type="EMBL" id="MBH5386950.1"/>
    </source>
</evidence>
<evidence type="ECO:0000256" key="1">
    <source>
        <dbReference type="SAM" id="MobiDB-lite"/>
    </source>
</evidence>
<dbReference type="Gene3D" id="3.90.780.10">
    <property type="entry name" value="5'-Nucleotidase, C-terminal domain"/>
    <property type="match status" value="1"/>
</dbReference>
<dbReference type="PRINTS" id="PR00313">
    <property type="entry name" value="CABNDNGRPT"/>
</dbReference>
<dbReference type="Proteomes" id="UP001194539">
    <property type="component" value="Unassembled WGS sequence"/>
</dbReference>
<dbReference type="SUPFAM" id="SSF141072">
    <property type="entry name" value="CalX-like"/>
    <property type="match status" value="1"/>
</dbReference>
<dbReference type="Gene3D" id="3.60.10.10">
    <property type="entry name" value="Endonuclease/exonuclease/phosphatase"/>
    <property type="match status" value="1"/>
</dbReference>
<accession>A0ABS0P105</accession>
<dbReference type="PANTHER" id="PTHR42834">
    <property type="entry name" value="ENDONUCLEASE/EXONUCLEASE/PHOSPHATASE FAMILY PROTEIN (AFU_ORTHOLOGUE AFUA_3G09210)"/>
    <property type="match status" value="1"/>
</dbReference>
<feature type="domain" description="5'-Nucleotidase C-terminal" evidence="2">
    <location>
        <begin position="1371"/>
        <end position="1564"/>
    </location>
</feature>
<dbReference type="SUPFAM" id="SSF56300">
    <property type="entry name" value="Metallo-dependent phosphatases"/>
    <property type="match status" value="1"/>
</dbReference>
<dbReference type="Gene3D" id="2.150.10.10">
    <property type="entry name" value="Serralysin-like metalloprotease, C-terminal"/>
    <property type="match status" value="5"/>
</dbReference>
<dbReference type="EMBL" id="JACEGD010000010">
    <property type="protein sequence ID" value="MBH5386950.1"/>
    <property type="molecule type" value="Genomic_DNA"/>
</dbReference>
<name>A0ABS0P105_9BRAD</name>
<dbReference type="SUPFAM" id="SSF51120">
    <property type="entry name" value="beta-Roll"/>
    <property type="match status" value="5"/>
</dbReference>
<dbReference type="Pfam" id="PF00353">
    <property type="entry name" value="HemolysinCabind"/>
    <property type="match status" value="9"/>
</dbReference>
<dbReference type="InterPro" id="IPR001343">
    <property type="entry name" value="Hemolysn_Ca-bd"/>
</dbReference>
<dbReference type="InterPro" id="IPR036691">
    <property type="entry name" value="Endo/exonu/phosph_ase_sf"/>
</dbReference>
<dbReference type="RefSeq" id="WP_197966164.1">
    <property type="nucleotide sequence ID" value="NZ_JACEGD010000010.1"/>
</dbReference>
<dbReference type="InterPro" id="IPR036907">
    <property type="entry name" value="5'-Nucleotdase_C_sf"/>
</dbReference>
<dbReference type="InterPro" id="IPR029052">
    <property type="entry name" value="Metallo-depent_PP-like"/>
</dbReference>
<gene>
    <name evidence="3" type="ORF">H1B27_11760</name>
</gene>
<protein>
    <submittedName>
        <fullName evidence="3">ExeM/NucH family extracellular endonuclease</fullName>
    </submittedName>
</protein>
<dbReference type="NCBIfam" id="NF033681">
    <property type="entry name" value="ExeM_NucH_DNase"/>
    <property type="match status" value="1"/>
</dbReference>
<evidence type="ECO:0000259" key="2">
    <source>
        <dbReference type="Pfam" id="PF02872"/>
    </source>
</evidence>
<sequence>MSTTPHVLANGDFLQDWSNTGLITTNDDWSGVASIVGYLGNDVVSATGVDARTATGSSSGDVDVVANQTNTAITNGGVAEFQIANPTVALNGSNSADAPSLVIYLDATGRKDVRLSFDARDLDASTDDAAQQINVQYRLGSSGAWTNVPSGYAADVTTGGTATQVTPFDLLLPADVDGRNDVQVRILTTNAVGNDEWVGIDDIRVTSSSESSIEAQHVAFAPDSLTVSHDEGNSGPTVYQFTVERSGGTTGDVAFSGTIASAQTDAADYVGGKPVSFSGSIAAGETSAVVTVTVAGDADNEADESFTLTLQDVSNSAAVTTTIGSAATATGTIVNDDVGITKISTIQGSGASSAMVGQTVTVEAIVVGDFQNGDADANRNLNGFYLQEETTDSDGNVLTSEAIFVYGSATDVQIGDRVRVTGSISEYFGLTELTASNISVVQAGAVADVDTMAVQIDLPSMGTTLSQDGDYQPDLEAYEGMLVTIPQTLTVTEQYNLDRFNEIKLAAGERPEQFTQENAPDAAAYQAYLAELGARTITYDDGLNVQNAAINNLDGFDPNDNPSATPNYGTADAVRMGDTVTGLTGVLDYQWAGNSASGATWRIRSVEDGANTFGAGDNPRTDAPEDVGGRLKVASFNVLNYFTTLDNGGTTAIGEAPRGADNAAEFARQTEKLVATILDMDVDVLALTELENDFSAASSGNAIKYLVEQLNAVAGAGTYAWVDPGQQFVGGDAIAVGFIYDTTAVKIADGTTIETLNDADLPGLGLGGLLGQSTVGAVFDGENTSRNAIAVTFEELATGETFTAIANHLKSKSGTGSGADSDQGDGQGNWQNQRELAATALTAWAASDPTGSGDPDVMLLGDFNGYAKEQSTALIEGAGYENLHDREDDAYSYVFDGQTGTLDYAFANASLGGQVSGVTTWHINADEADALDYNSDYGRDTSIFDGDSAIRVSDHDPVVVGLNLGEQEPTPAYTLQILHASDFEAGLNAVDRAGNFAAIVDYLEETYDNSITLSSGDNFIPSPFFSAGSDGSLKEVYETALETYYGLAAGTLNISPGFGTADMAMLNMIGVQASAIGNHEFDAGTKAFADIIKQTAGYPGAQFPYLAANLDFSADANLASVYTGTIQDSDAYTGFPPAAGIGKKIAPATVIEENGEKIGVIGATTQIVQSISSTGGVEVIGDNVDDMAALAAILQPTIDGLLAQGINKIILVSHLQQLALEKALAPLLHGVDVIVAGGSHTLLADETDALRAGDTAADTYPIVTANADGKTTLIVNTSGEYSYVGRLVVDFDAEGNVIYTANTAVNGAYASTEEVVGSLYDGNATVDVDDDGDVDADDADPFADGGRGDLVNDVAQAVGGIIDVQDGNTFGKTDVYLEGRRSEARTEETNLGDLSADANLWYAQKVDPTVLVSIKNGGGIRDSIGYVYAVGGEAVESPPLANTSVGKEAGEVSQLDIANSLRFNNALSMVTVTADQLLEVLEHAVAATTATATPGQFAQVGGIAFSFDMDLPAGNRVQSAALIDDNGNPVLALVANGELVVDPEMAIRVVTLSFLLTGGDGYPFASFVAANPAFANVVNLSPDLVPDAGQGANFATEGTEQDAFAEYMAANYSDTAYDVADTDRAHDERIQNLDYRQDTVLETEALVLVGDDGDNELTGALGDDVLNGLGGDDVLAGLGGDDQLDGGEGDDTLSGGDGDDTLLGGAGDDTLDGGAGDDRLEGGDGDDTLTGGEGDDVLVGGEGYDTLQGGDGNDELVAGAGDTAEAGEGDDLIIVSTDDPAPSLIDGGAGNDTVKLIGGGTAELIATLNVENLLVAAGAWSVAGSASYDGVTIQGGATLASSLVVDNNDRVAIEAGGALSVSGNAIVWQGGGNAVIDNAGEIAGSTRALTTTAGATGSVTLNNQAGGVVRGALTPERAGHADATITVNNAGVIEANGRVLDFRTFDNNGASAVINNLAGGVIRQHGSDTDVIRPGADGVVNNWGTITTDPTFVGGGDLVDFQSDTGGKVNNYAGGWMEASRHAVTGDNAVTVINSGTMIGRNGSAVNLDTDGTEAQKAFITNHGVMEGRSAELSDSDGDAIDVDGLVQIVNYGKISGLGAEGYHDGEPNVSEAIAIGGGSIVNNAGGEIYGYGRAIQVDNSSNANALGVTTIVNHGLIKGDGHGPEGVAPEDAARFDLRGNEAINLVGTYADSLTNSATGQIVGGVSMGGGSDTLSNDGSITATGGSAVNMGEGDDLIVTRAIITGDVLLGAGADELINQSSGVITGDVSFGDGNDRLGNTGKIVGKVDLGAGDDFVNIWIGSDIQGQILLGDGNDILISNDWISTNMEIDGGSGNDEIYTSFGNDTIHGGEGNDRIYANQGNDTVYGDAGNDEIYGNDGDDLIIGGAGDDTIDGGAGADIAAFSGAIDGYAMTLNADGSINIADQVGGDGTDTLGNIEELGFADGTWKLRIGTGGSDTIVGGLGNDLVFGGAGDDTFIGGHGLDRYDGGDGVDTIDYSHILFELTIDLASGLAYYPGYLPGADHLAGIENAVGTAFGDTLIGSAGANTLNGGLGDDLLIGGAGDDVLLGGFGDDVLRGGAGDDTIDGGCGQDVLDLSDATGAVTINLASGIATGAGIGTDHFSGIEGFVLGAGADHLTGGNGADMFDGGAGNDVIAGGAGNDTLRGGDGDDGVDGGSGNDVIEGGLGKDTLKGGSGVDAISGGDGDDNIDGGSENDMLNGGAGNDTIKGGSGVDILAGDAGNDILSGGSGADVFMFAAGFGKDTVTDFATTGASADVLQFSSSLFSNFAEVMSHTTQVGNNIVVTLDADNTVTLANLQMASLAADDFRFV</sequence>
<evidence type="ECO:0000313" key="4">
    <source>
        <dbReference type="Proteomes" id="UP001194539"/>
    </source>
</evidence>
<organism evidence="3 4">
    <name type="scientific">Bradyrhizobium diversitatis</name>
    <dbReference type="NCBI Taxonomy" id="2755406"/>
    <lineage>
        <taxon>Bacteria</taxon>
        <taxon>Pseudomonadati</taxon>
        <taxon>Pseudomonadota</taxon>
        <taxon>Alphaproteobacteria</taxon>
        <taxon>Hyphomicrobiales</taxon>
        <taxon>Nitrobacteraceae</taxon>
        <taxon>Bradyrhizobium</taxon>
    </lineage>
</organism>
<dbReference type="GO" id="GO:0004519">
    <property type="term" value="F:endonuclease activity"/>
    <property type="evidence" value="ECO:0007669"/>
    <property type="project" value="UniProtKB-KW"/>
</dbReference>
<feature type="compositionally biased region" description="Acidic residues" evidence="1">
    <location>
        <begin position="1682"/>
        <end position="1691"/>
    </location>
</feature>
<dbReference type="PROSITE" id="PS00330">
    <property type="entry name" value="HEMOLYSIN_CALCIUM"/>
    <property type="match status" value="13"/>
</dbReference>
<dbReference type="SUPFAM" id="SSF56219">
    <property type="entry name" value="DNase I-like"/>
    <property type="match status" value="1"/>
</dbReference>
<keyword evidence="3" id="KW-0255">Endonuclease</keyword>
<dbReference type="InterPro" id="IPR038081">
    <property type="entry name" value="CalX-like_sf"/>
</dbReference>
<dbReference type="InterPro" id="IPR018511">
    <property type="entry name" value="Hemolysin-typ_Ca-bd_CS"/>
</dbReference>
<dbReference type="Gene3D" id="2.160.20.160">
    <property type="match status" value="1"/>
</dbReference>
<dbReference type="Gene3D" id="3.60.21.10">
    <property type="match status" value="1"/>
</dbReference>
<dbReference type="PRINTS" id="PR01607">
    <property type="entry name" value="APYRASEFAMLY"/>
</dbReference>
<dbReference type="InterPro" id="IPR011049">
    <property type="entry name" value="Serralysin-like_metalloprot_C"/>
</dbReference>
<keyword evidence="3" id="KW-0378">Hydrolase</keyword>
<dbReference type="InterPro" id="IPR047971">
    <property type="entry name" value="ExeM-like"/>
</dbReference>
<dbReference type="PANTHER" id="PTHR42834:SF1">
    <property type="entry name" value="ENDONUCLEASE_EXONUCLEASE_PHOSPHATASE FAMILY PROTEIN (AFU_ORTHOLOGUE AFUA_3G09210)"/>
    <property type="match status" value="1"/>
</dbReference>
<keyword evidence="3" id="KW-0540">Nuclease</keyword>